<protein>
    <submittedName>
        <fullName evidence="1">Acyl-coenzyme A:6-aminopenicillanic acid acyl-transferase</fullName>
    </submittedName>
</protein>
<organism evidence="1 2">
    <name type="scientific">Paraburkholderia megapolitana</name>
    <dbReference type="NCBI Taxonomy" id="420953"/>
    <lineage>
        <taxon>Bacteria</taxon>
        <taxon>Pseudomonadati</taxon>
        <taxon>Pseudomonadota</taxon>
        <taxon>Betaproteobacteria</taxon>
        <taxon>Burkholderiales</taxon>
        <taxon>Burkholderiaceae</taxon>
        <taxon>Paraburkholderia</taxon>
    </lineage>
</organism>
<dbReference type="PANTHER" id="PTHR34180:SF1">
    <property type="entry name" value="BETA-ALANYL-DOPAMINE_CARCININE HYDROLASE"/>
    <property type="match status" value="1"/>
</dbReference>
<dbReference type="InterPro" id="IPR047801">
    <property type="entry name" value="Peptidase_C45"/>
</dbReference>
<evidence type="ECO:0000313" key="1">
    <source>
        <dbReference type="EMBL" id="SFJ31118.1"/>
    </source>
</evidence>
<keyword evidence="2" id="KW-1185">Reference proteome</keyword>
<dbReference type="InterPro" id="IPR047794">
    <property type="entry name" value="C45_proenzyme-like"/>
</dbReference>
<gene>
    <name evidence="1" type="ORF">SAMN05192543_106294</name>
</gene>
<proteinExistence type="predicted"/>
<dbReference type="NCBIfam" id="NF040521">
    <property type="entry name" value="C45_proenzyme"/>
    <property type="match status" value="1"/>
</dbReference>
<accession>A0A1I3QB50</accession>
<dbReference type="OrthoDB" id="2910336at2"/>
<name>A0A1I3QB50_9BURK</name>
<keyword evidence="1" id="KW-0808">Transferase</keyword>
<dbReference type="Proteomes" id="UP000199548">
    <property type="component" value="Unassembled WGS sequence"/>
</dbReference>
<dbReference type="RefSeq" id="WP_091015433.1">
    <property type="nucleotide sequence ID" value="NZ_CP041743.1"/>
</dbReference>
<dbReference type="Gene3D" id="3.60.60.10">
    <property type="entry name" value="Penicillin V Acylase, Chain A"/>
    <property type="match status" value="1"/>
</dbReference>
<evidence type="ECO:0000313" key="2">
    <source>
        <dbReference type="Proteomes" id="UP000199548"/>
    </source>
</evidence>
<dbReference type="STRING" id="420953.SAMN05192543_106294"/>
<dbReference type="GO" id="GO:0016740">
    <property type="term" value="F:transferase activity"/>
    <property type="evidence" value="ECO:0007669"/>
    <property type="project" value="UniProtKB-KW"/>
</dbReference>
<dbReference type="EMBL" id="FOQU01000006">
    <property type="protein sequence ID" value="SFJ31118.1"/>
    <property type="molecule type" value="Genomic_DNA"/>
</dbReference>
<dbReference type="PANTHER" id="PTHR34180">
    <property type="entry name" value="PEPTIDASE C45"/>
    <property type="match status" value="1"/>
</dbReference>
<reference evidence="1 2" key="1">
    <citation type="submission" date="2016-10" db="EMBL/GenBank/DDBJ databases">
        <authorList>
            <person name="de Groot N.N."/>
        </authorList>
    </citation>
    <scope>NUCLEOTIDE SEQUENCE [LARGE SCALE GENOMIC DNA]</scope>
    <source>
        <strain evidence="1 2">LMG 23650</strain>
    </source>
</reference>
<sequence length="387" mass="41903">MQTIAPFPFVSVTGGAFERGRQYGKQAADRIRKSADMYGRTLENLGYSAASRDKLILSFAKSIGEFGAHYLDEMHGIAEGSGVPFADIVMINARTEVLAKARAEKVPGVDEEGGDGCTGALILPERSATGRLIHGQNWDWRADCVETGVVLRVHNDDGPDFLTFVEAGGLARSGLNSAGVSITANYLESSRDFESLGVPLSLLRRSALEQSVFANALKIVATTPKSCSNNVMLGMAEGFGIDLECAPDEHFPIYPGDDQLIVHANHWVSPVARSKLVDTGCENSPDSHYRDWRVRKLLNQSGLIGREELKQALFDSFGTPFAVCRPPRPGTRHSTTATVAMVVMEPALGEMDVAPLPALNRTFTRYSLTADPVRLDDQNSNHPAGRA</sequence>
<dbReference type="Gene3D" id="1.10.10.2120">
    <property type="match status" value="1"/>
</dbReference>
<dbReference type="AlphaFoldDB" id="A0A1I3QB50"/>